<dbReference type="SMART" id="SM00889">
    <property type="entry name" value="EFG_IV"/>
    <property type="match status" value="1"/>
</dbReference>
<proteinExistence type="predicted"/>
<evidence type="ECO:0000256" key="2">
    <source>
        <dbReference type="ARBA" id="ARBA00023134"/>
    </source>
</evidence>
<dbReference type="SUPFAM" id="SSF54980">
    <property type="entry name" value="EF-G C-terminal domain-like"/>
    <property type="match status" value="2"/>
</dbReference>
<dbReference type="Gene3D" id="3.30.230.10">
    <property type="match status" value="1"/>
</dbReference>
<evidence type="ECO:0000313" key="4">
    <source>
        <dbReference type="EMBL" id="MCS7483209.1"/>
    </source>
</evidence>
<dbReference type="Pfam" id="PF03764">
    <property type="entry name" value="EFG_IV"/>
    <property type="match status" value="1"/>
</dbReference>
<dbReference type="InterPro" id="IPR005225">
    <property type="entry name" value="Small_GTP-bd"/>
</dbReference>
<dbReference type="InterPro" id="IPR035649">
    <property type="entry name" value="EFG_V"/>
</dbReference>
<dbReference type="AlphaFoldDB" id="A0A9X3A4W0"/>
<reference evidence="4" key="1">
    <citation type="submission" date="2022-08" db="EMBL/GenBank/DDBJ databases">
        <authorList>
            <person name="Tistechok S."/>
            <person name="Samborskyy M."/>
            <person name="Roman I."/>
        </authorList>
    </citation>
    <scope>NUCLEOTIDE SEQUENCE</scope>
    <source>
        <strain evidence="4">DSM 103496</strain>
    </source>
</reference>
<dbReference type="InterPro" id="IPR005517">
    <property type="entry name" value="Transl_elong_EFG/EF2_IV"/>
</dbReference>
<feature type="domain" description="Tr-type G" evidence="3">
    <location>
        <begin position="21"/>
        <end position="271"/>
    </location>
</feature>
<dbReference type="CDD" id="cd03713">
    <property type="entry name" value="EFG_mtEFG_C"/>
    <property type="match status" value="1"/>
</dbReference>
<keyword evidence="2" id="KW-0342">GTP-binding</keyword>
<comment type="caution">
    <text evidence="4">The sequence shown here is derived from an EMBL/GenBank/DDBJ whole genome shotgun (WGS) entry which is preliminary data.</text>
</comment>
<dbReference type="InterPro" id="IPR009022">
    <property type="entry name" value="EFG_III"/>
</dbReference>
<dbReference type="Gene3D" id="3.30.70.240">
    <property type="match status" value="1"/>
</dbReference>
<name>A0A9X3A4W0_9PSEU</name>
<dbReference type="GO" id="GO:0032790">
    <property type="term" value="P:ribosome disassembly"/>
    <property type="evidence" value="ECO:0007669"/>
    <property type="project" value="TreeGrafter"/>
</dbReference>
<dbReference type="Proteomes" id="UP001141259">
    <property type="component" value="Unassembled WGS sequence"/>
</dbReference>
<accession>A0A9X3A4W0</accession>
<dbReference type="SUPFAM" id="SSF54211">
    <property type="entry name" value="Ribosomal protein S5 domain 2-like"/>
    <property type="match status" value="1"/>
</dbReference>
<keyword evidence="5" id="KW-1185">Reference proteome</keyword>
<protein>
    <submittedName>
        <fullName evidence="4">Elongation factor G-like protein EF-G2</fullName>
    </submittedName>
</protein>
<evidence type="ECO:0000256" key="1">
    <source>
        <dbReference type="ARBA" id="ARBA00022741"/>
    </source>
</evidence>
<dbReference type="NCBIfam" id="TIGR00231">
    <property type="entry name" value="small_GTP"/>
    <property type="match status" value="1"/>
</dbReference>
<keyword evidence="4" id="KW-0648">Protein biosynthesis</keyword>
<gene>
    <name evidence="4" type="ORF">NZH93_40735</name>
</gene>
<dbReference type="Pfam" id="PF00679">
    <property type="entry name" value="EFG_C"/>
    <property type="match status" value="1"/>
</dbReference>
<dbReference type="SMART" id="SM00838">
    <property type="entry name" value="EFG_C"/>
    <property type="match status" value="1"/>
</dbReference>
<dbReference type="InterPro" id="IPR009000">
    <property type="entry name" value="Transl_B-barrel_sf"/>
</dbReference>
<dbReference type="GO" id="GO:0003924">
    <property type="term" value="F:GTPase activity"/>
    <property type="evidence" value="ECO:0007669"/>
    <property type="project" value="InterPro"/>
</dbReference>
<sequence>MGTKNNDNGHSAGSVAVDDPAKVRNVVLVGPSGAGKTTLTEALLMTSGVLTRAGSVVEGNTVCDHDPAAVRQQRSVGLAVAPLRHGDIKINLIDTPGYADFVGELRAGLRAADAALFVVNAFEGVDASTTSLWAECAAVGMPRAVVITRTDHHRADVGTAIAACQEAFGAGVVPLYLPKGDGLVGLITGDTAGFEAERAELIEAIIAESEDESLMDRYLEGEDVDQATLIADLETAVARGSFHPVVPVCAVTGTGLPELLDGIARAFPSPLEHPLPEVTGLDGIPRPRMEADPNGPLVAEVVRTAVDSYVGRVSVVRVFSGTLRPENSVHVSGHGMADRGHEDHDVDERVAHVYSPLGSALREVPYCVAGDVCALTKLGSAETGDTVSAPDRPLLMSPWRMPEPLLPVAVVPRSRSDEDNLARNLNRLVAGDPTLRLERNAETHQMVLWCMGEAHADVVLARLRAGGAEVDTEPVRVALRETFSGGAKGHGRHVKQSGGHGQYAVCDIVVEPLPRGGGFEFVDKVVGGAVPHQFIPSIEKGVKAQLARGLRDGHPVVDVRVTVVDGKAHSVDSSDAAFQTAGSLALKDAAANTGLSLLEPVDEITVHLPDDYLGTVLGDLSGRRGRVLGTESDSTAHTTIRAEVPSSALLRYAIELRSLTSGTATFTRRFVRYDPLPG</sequence>
<dbReference type="InterPro" id="IPR000795">
    <property type="entry name" value="T_Tr_GTP-bd_dom"/>
</dbReference>
<dbReference type="InterPro" id="IPR020568">
    <property type="entry name" value="Ribosomal_Su5_D2-typ_SF"/>
</dbReference>
<dbReference type="InterPro" id="IPR027417">
    <property type="entry name" value="P-loop_NTPase"/>
</dbReference>
<dbReference type="NCBIfam" id="NF009377">
    <property type="entry name" value="PRK12740.1-1"/>
    <property type="match status" value="1"/>
</dbReference>
<dbReference type="Pfam" id="PF22042">
    <property type="entry name" value="EF-G_D2"/>
    <property type="match status" value="1"/>
</dbReference>
<dbReference type="GO" id="GO:0005525">
    <property type="term" value="F:GTP binding"/>
    <property type="evidence" value="ECO:0007669"/>
    <property type="project" value="UniProtKB-KW"/>
</dbReference>
<dbReference type="InterPro" id="IPR035647">
    <property type="entry name" value="EFG_III/V"/>
</dbReference>
<dbReference type="RefSeq" id="WP_259628670.1">
    <property type="nucleotide sequence ID" value="NZ_JANYMP010000030.1"/>
</dbReference>
<dbReference type="InterPro" id="IPR014721">
    <property type="entry name" value="Ribsml_uS5_D2-typ_fold_subgr"/>
</dbReference>
<dbReference type="SUPFAM" id="SSF52540">
    <property type="entry name" value="P-loop containing nucleoside triphosphate hydrolases"/>
    <property type="match status" value="1"/>
</dbReference>
<dbReference type="Gene3D" id="3.40.50.300">
    <property type="entry name" value="P-loop containing nucleotide triphosphate hydrolases"/>
    <property type="match status" value="1"/>
</dbReference>
<dbReference type="InterPro" id="IPR053905">
    <property type="entry name" value="EF-G-like_DII"/>
</dbReference>
<dbReference type="Gene3D" id="3.30.70.870">
    <property type="entry name" value="Elongation Factor G (Translational Gtpase), domain 3"/>
    <property type="match status" value="1"/>
</dbReference>
<dbReference type="InterPro" id="IPR047872">
    <property type="entry name" value="EFG_IV"/>
</dbReference>
<dbReference type="Pfam" id="PF14492">
    <property type="entry name" value="EFG_III"/>
    <property type="match status" value="1"/>
</dbReference>
<dbReference type="PANTHER" id="PTHR43261">
    <property type="entry name" value="TRANSLATION ELONGATION FACTOR G-RELATED"/>
    <property type="match status" value="1"/>
</dbReference>
<dbReference type="SUPFAM" id="SSF50447">
    <property type="entry name" value="Translation proteins"/>
    <property type="match status" value="1"/>
</dbReference>
<organism evidence="4 5">
    <name type="scientific">Umezawaea endophytica</name>
    <dbReference type="NCBI Taxonomy" id="1654476"/>
    <lineage>
        <taxon>Bacteria</taxon>
        <taxon>Bacillati</taxon>
        <taxon>Actinomycetota</taxon>
        <taxon>Actinomycetes</taxon>
        <taxon>Pseudonocardiales</taxon>
        <taxon>Pseudonocardiaceae</taxon>
        <taxon>Umezawaea</taxon>
    </lineage>
</organism>
<dbReference type="CDD" id="cd16262">
    <property type="entry name" value="EFG_III"/>
    <property type="match status" value="1"/>
</dbReference>
<keyword evidence="1" id="KW-0547">Nucleotide-binding</keyword>
<dbReference type="InterPro" id="IPR041095">
    <property type="entry name" value="EFG_II"/>
</dbReference>
<evidence type="ECO:0000259" key="3">
    <source>
        <dbReference type="PROSITE" id="PS51722"/>
    </source>
</evidence>
<dbReference type="PANTHER" id="PTHR43261:SF6">
    <property type="entry name" value="ELONGATION FACTOR G-LIKE PROTEIN"/>
    <property type="match status" value="1"/>
</dbReference>
<dbReference type="Pfam" id="PF00009">
    <property type="entry name" value="GTP_EFTU"/>
    <property type="match status" value="1"/>
</dbReference>
<dbReference type="InterPro" id="IPR000640">
    <property type="entry name" value="EFG_V-like"/>
</dbReference>
<dbReference type="Gene3D" id="2.40.30.10">
    <property type="entry name" value="Translation factors"/>
    <property type="match status" value="1"/>
</dbReference>
<dbReference type="NCBIfam" id="NF009381">
    <property type="entry name" value="PRK12740.1-5"/>
    <property type="match status" value="1"/>
</dbReference>
<dbReference type="FunFam" id="3.30.70.240:FF:000001">
    <property type="entry name" value="Elongation factor G"/>
    <property type="match status" value="1"/>
</dbReference>
<evidence type="ECO:0000313" key="5">
    <source>
        <dbReference type="Proteomes" id="UP001141259"/>
    </source>
</evidence>
<dbReference type="EMBL" id="JANYMP010000030">
    <property type="protein sequence ID" value="MCS7483209.1"/>
    <property type="molecule type" value="Genomic_DNA"/>
</dbReference>
<dbReference type="GO" id="GO:0003746">
    <property type="term" value="F:translation elongation factor activity"/>
    <property type="evidence" value="ECO:0007669"/>
    <property type="project" value="UniProtKB-KW"/>
</dbReference>
<keyword evidence="4" id="KW-0251">Elongation factor</keyword>
<dbReference type="PROSITE" id="PS51722">
    <property type="entry name" value="G_TR_2"/>
    <property type="match status" value="1"/>
</dbReference>
<dbReference type="CDD" id="cd01434">
    <property type="entry name" value="EFG_mtEFG1_IV"/>
    <property type="match status" value="1"/>
</dbReference>